<sequence>MLFTRQLLHLLVRRQHGRLGGRRRGTGQQPKYPQPNTFGGHGDPDFQPKLPSDTAPAFRFVEKRARKPKPSSGRGHEPPQSLPQPAPQSRNALPPRPPPVRSCENKTTKTIRILQHPSKLVSKQTHEPSINPPRSRIPEAPLDGALVQDAPSSPESTLLLETCRLAQLDRASTPELEDQYQKADEEGLLTMEEAIKKLSVRELLDTSDIIEPLPKPRLQLPCSLVPSTPAVILHDSNMLPSSPLTITQTPLNPHNPANSQNEPTPIDRFLKVSDILTRVLTDRLDNIHYDPELSSRLKPDFEAFDAAFNSLPLDRSLNPYRIIHTSITSLKRCLEQRNHDAKVLGALKQMTQTYDMLRTQALHERWLRGEQPVTAGMRERFQMGCLAVARSGDELIDTLKWNIRGGDMHVNLFTSDGNTSNLIL</sequence>
<evidence type="ECO:0000313" key="3">
    <source>
        <dbReference type="Proteomes" id="UP000024837"/>
    </source>
</evidence>
<gene>
    <name evidence="2" type="ORF">DRE_00916</name>
</gene>
<feature type="region of interest" description="Disordered" evidence="1">
    <location>
        <begin position="18"/>
        <end position="139"/>
    </location>
</feature>
<proteinExistence type="predicted"/>
<keyword evidence="3" id="KW-1185">Reference proteome</keyword>
<dbReference type="EMBL" id="KI966433">
    <property type="protein sequence ID" value="EWC44857.1"/>
    <property type="molecule type" value="Genomic_DNA"/>
</dbReference>
<evidence type="ECO:0000313" key="2">
    <source>
        <dbReference type="EMBL" id="EWC44857.1"/>
    </source>
</evidence>
<reference evidence="2 3" key="1">
    <citation type="submission" date="2013-05" db="EMBL/GenBank/DDBJ databases">
        <title>Drechslerella stenobrocha genome reveals carnivorous origination and mechanical trapping mechanism of predatory fungi.</title>
        <authorList>
            <person name="Liu X."/>
            <person name="Zhang W."/>
            <person name="Liu K."/>
        </authorList>
    </citation>
    <scope>NUCLEOTIDE SEQUENCE [LARGE SCALE GENOMIC DNA]</scope>
    <source>
        <strain evidence="2 3">248</strain>
    </source>
</reference>
<name>W7HXL0_9PEZI</name>
<evidence type="ECO:0000256" key="1">
    <source>
        <dbReference type="SAM" id="MobiDB-lite"/>
    </source>
</evidence>
<protein>
    <submittedName>
        <fullName evidence="2">Uncharacterized protein</fullName>
    </submittedName>
</protein>
<accession>W7HXL0</accession>
<organism evidence="2 3">
    <name type="scientific">Drechslerella stenobrocha 248</name>
    <dbReference type="NCBI Taxonomy" id="1043628"/>
    <lineage>
        <taxon>Eukaryota</taxon>
        <taxon>Fungi</taxon>
        <taxon>Dikarya</taxon>
        <taxon>Ascomycota</taxon>
        <taxon>Pezizomycotina</taxon>
        <taxon>Orbiliomycetes</taxon>
        <taxon>Orbiliales</taxon>
        <taxon>Orbiliaceae</taxon>
        <taxon>Drechslerella</taxon>
    </lineage>
</organism>
<dbReference type="OrthoDB" id="5357275at2759"/>
<dbReference type="Proteomes" id="UP000024837">
    <property type="component" value="Unassembled WGS sequence"/>
</dbReference>
<dbReference type="HOGENOM" id="CLU_647274_0_0_1"/>
<dbReference type="AlphaFoldDB" id="W7HXL0"/>